<feature type="chain" id="PRO_5045331163" description="DUF2946 family protein" evidence="1">
    <location>
        <begin position="31"/>
        <end position="118"/>
    </location>
</feature>
<organism evidence="2 3">
    <name type="scientific">Dongia sedimenti</name>
    <dbReference type="NCBI Taxonomy" id="3064282"/>
    <lineage>
        <taxon>Bacteria</taxon>
        <taxon>Pseudomonadati</taxon>
        <taxon>Pseudomonadota</taxon>
        <taxon>Alphaproteobacteria</taxon>
        <taxon>Rhodospirillales</taxon>
        <taxon>Dongiaceae</taxon>
        <taxon>Dongia</taxon>
    </lineage>
</organism>
<gene>
    <name evidence="2" type="ORF">Q8A70_19505</name>
</gene>
<name>A0ABU0YRW6_9PROT</name>
<dbReference type="Proteomes" id="UP001230156">
    <property type="component" value="Unassembled WGS sequence"/>
</dbReference>
<dbReference type="RefSeq" id="WP_379958406.1">
    <property type="nucleotide sequence ID" value="NZ_JAUYVI010000006.1"/>
</dbReference>
<evidence type="ECO:0000256" key="1">
    <source>
        <dbReference type="SAM" id="SignalP"/>
    </source>
</evidence>
<proteinExistence type="predicted"/>
<dbReference type="EMBL" id="JAUYVI010000006">
    <property type="protein sequence ID" value="MDQ7249885.1"/>
    <property type="molecule type" value="Genomic_DNA"/>
</dbReference>
<evidence type="ECO:0000313" key="3">
    <source>
        <dbReference type="Proteomes" id="UP001230156"/>
    </source>
</evidence>
<protein>
    <recommendedName>
        <fullName evidence="4">DUF2946 family protein</fullName>
    </recommendedName>
</protein>
<evidence type="ECO:0008006" key="4">
    <source>
        <dbReference type="Google" id="ProtNLM"/>
    </source>
</evidence>
<evidence type="ECO:0000313" key="2">
    <source>
        <dbReference type="EMBL" id="MDQ7249885.1"/>
    </source>
</evidence>
<feature type="signal peptide" evidence="1">
    <location>
        <begin position="1"/>
        <end position="30"/>
    </location>
</feature>
<accession>A0ABU0YRW6</accession>
<keyword evidence="3" id="KW-1185">Reference proteome</keyword>
<reference evidence="3" key="1">
    <citation type="submission" date="2023-08" db="EMBL/GenBank/DDBJ databases">
        <title>Rhodospirillaceae gen. nov., a novel taxon isolated from the Yangtze River Yuezi River estuary sludge.</title>
        <authorList>
            <person name="Ruan L."/>
        </authorList>
    </citation>
    <scope>NUCLEOTIDE SEQUENCE [LARGE SCALE GENOMIC DNA]</scope>
    <source>
        <strain evidence="3">R-7</strain>
    </source>
</reference>
<keyword evidence="1" id="KW-0732">Signal</keyword>
<sequence length="118" mass="12105">MSRLRGKCARLIALLALLAGLVGTAMPGLAAPAEPKPMMPASMDCDHGGQHRQAPQPHLPAGDCCMVNACAMTLALPVPLSGLLAPAFPNTQDYAVRTPLQPAGIVTAPLPHPPKSTA</sequence>
<comment type="caution">
    <text evidence="2">The sequence shown here is derived from an EMBL/GenBank/DDBJ whole genome shotgun (WGS) entry which is preliminary data.</text>
</comment>